<proteinExistence type="predicted"/>
<feature type="transmembrane region" description="Helical" evidence="1">
    <location>
        <begin position="405"/>
        <end position="424"/>
    </location>
</feature>
<sequence length="429" mass="45876">MVLPPLFRIIGMVLLISILCLIFPVMAGDKYSSGQPDISAAIVGSNELHTGEQMELTIALSNSGVFTMKFVDDGAITPDYLPTTALSLSAGLGPGDSPVQITADPQILGDIKSGDVVQATFPVTIPDSARTGSYLLSLTVSYQYMDQATQTGIDDIEYSFKTVEKNLTLPVTIRPAVTLEITSVDSGDLNVGGEGHIVITARNIGSDTGKETVFVLEPVGNSPIVPYQDSIYVGNFAEGESATLSYKVSVATDADPSIQYPLKVYATYTDYQGLPAETGYKDVSAGFSPKVTFAVISDPETLNSGKKGEIAVEYKNTGSVPVYNAQAGINIVDPFTSEDDQSYLGTIEPGDYATARFKLNVNGGATMKQYALDSEIRYTDVNLTEYVSDPIKVPVQVTDSSGGDFILPGFILILILIGGGYLYYRRKQM</sequence>
<dbReference type="PANTHER" id="PTHR35902:SF3">
    <property type="entry name" value="NPCBM-ASSOCIATED, NEW3 DOMAIN OF ALPHA-GALACTOSIDASE"/>
    <property type="match status" value="1"/>
</dbReference>
<gene>
    <name evidence="2" type="ORF">KHC33_11165</name>
</gene>
<dbReference type="Proteomes" id="UP000680656">
    <property type="component" value="Chromosome"/>
</dbReference>
<dbReference type="PANTHER" id="PTHR35902">
    <property type="entry name" value="S-LAYER DOMAIN-LIKE PROTEIN-RELATED"/>
    <property type="match status" value="1"/>
</dbReference>
<name>A0A8E7EGI8_9EURY</name>
<dbReference type="AlphaFoldDB" id="A0A8E7EGI8"/>
<keyword evidence="3" id="KW-1185">Reference proteome</keyword>
<evidence type="ECO:0000313" key="2">
    <source>
        <dbReference type="EMBL" id="QVV87897.1"/>
    </source>
</evidence>
<keyword evidence="1" id="KW-0472">Membrane</keyword>
<organism evidence="2 3">
    <name type="scientific">Methanospirillum purgamenti</name>
    <dbReference type="NCBI Taxonomy" id="2834276"/>
    <lineage>
        <taxon>Archaea</taxon>
        <taxon>Methanobacteriati</taxon>
        <taxon>Methanobacteriota</taxon>
        <taxon>Stenosarchaea group</taxon>
        <taxon>Methanomicrobia</taxon>
        <taxon>Methanomicrobiales</taxon>
        <taxon>Methanospirillaceae</taxon>
        <taxon>Methanospirillum</taxon>
    </lineage>
</organism>
<evidence type="ECO:0000313" key="3">
    <source>
        <dbReference type="Proteomes" id="UP000680656"/>
    </source>
</evidence>
<dbReference type="EMBL" id="CP075546">
    <property type="protein sequence ID" value="QVV87897.1"/>
    <property type="molecule type" value="Genomic_DNA"/>
</dbReference>
<reference evidence="2 3" key="1">
    <citation type="submission" date="2021-05" db="EMBL/GenBank/DDBJ databases">
        <title>A novel Methanospirillum isolate from a pyrite-forming mixed culture.</title>
        <authorList>
            <person name="Bunk B."/>
            <person name="Sproer C."/>
            <person name="Spring S."/>
            <person name="Pester M."/>
        </authorList>
    </citation>
    <scope>NUCLEOTIDE SEQUENCE [LARGE SCALE GENOMIC DNA]</scope>
    <source>
        <strain evidence="2 3">J.3.6.1-F.2.7.3</strain>
    </source>
</reference>
<dbReference type="RefSeq" id="WP_214418716.1">
    <property type="nucleotide sequence ID" value="NZ_CP075546.1"/>
</dbReference>
<keyword evidence="1" id="KW-1133">Transmembrane helix</keyword>
<dbReference type="KEGG" id="mrtj:KHC33_11165"/>
<dbReference type="GeneID" id="65097751"/>
<evidence type="ECO:0000256" key="1">
    <source>
        <dbReference type="SAM" id="Phobius"/>
    </source>
</evidence>
<accession>A0A8E7EGI8</accession>
<keyword evidence="1" id="KW-0812">Transmembrane</keyword>
<protein>
    <submittedName>
        <fullName evidence="2">S-layer protein</fullName>
    </submittedName>
</protein>